<evidence type="ECO:0000256" key="12">
    <source>
        <dbReference type="ARBA" id="ARBA00023128"/>
    </source>
</evidence>
<dbReference type="Ensembl" id="ENSORLT00020033135.1">
    <property type="protein sequence ID" value="ENSORLP00020014672.1"/>
    <property type="gene ID" value="ENSORLG00020015685.1"/>
</dbReference>
<dbReference type="InterPro" id="IPR051652">
    <property type="entry name" value="MDM2_MDM4_MUL1"/>
</dbReference>
<name>A0A3P9L268_ORYLA</name>
<dbReference type="GO" id="GO:0008270">
    <property type="term" value="F:zinc ion binding"/>
    <property type="evidence" value="ECO:0007669"/>
    <property type="project" value="UniProtKB-KW"/>
</dbReference>
<dbReference type="PANTHER" id="PTHR12183:SF6">
    <property type="entry name" value="RING-TYPE E3 UBIQUITIN TRANSFERASE"/>
    <property type="match status" value="1"/>
</dbReference>
<dbReference type="AlphaFoldDB" id="A0A3P9L268"/>
<evidence type="ECO:0000259" key="16">
    <source>
        <dbReference type="PROSITE" id="PS50089"/>
    </source>
</evidence>
<keyword evidence="12" id="KW-0496">Mitochondrion</keyword>
<keyword evidence="4" id="KW-0808">Transferase</keyword>
<dbReference type="GO" id="GO:0061630">
    <property type="term" value="F:ubiquitin protein ligase activity"/>
    <property type="evidence" value="ECO:0007669"/>
    <property type="project" value="UniProtKB-EC"/>
</dbReference>
<evidence type="ECO:0000256" key="6">
    <source>
        <dbReference type="ARBA" id="ARBA00022723"/>
    </source>
</evidence>
<evidence type="ECO:0000256" key="1">
    <source>
        <dbReference type="ARBA" id="ARBA00000900"/>
    </source>
</evidence>
<dbReference type="SUPFAM" id="SSF57850">
    <property type="entry name" value="RING/U-box"/>
    <property type="match status" value="1"/>
</dbReference>
<organism evidence="17 18">
    <name type="scientific">Oryzias latipes</name>
    <name type="common">Japanese rice fish</name>
    <name type="synonym">Japanese killifish</name>
    <dbReference type="NCBI Taxonomy" id="8090"/>
    <lineage>
        <taxon>Eukaryota</taxon>
        <taxon>Metazoa</taxon>
        <taxon>Chordata</taxon>
        <taxon>Craniata</taxon>
        <taxon>Vertebrata</taxon>
        <taxon>Euteleostomi</taxon>
        <taxon>Actinopterygii</taxon>
        <taxon>Neopterygii</taxon>
        <taxon>Teleostei</taxon>
        <taxon>Neoteleostei</taxon>
        <taxon>Acanthomorphata</taxon>
        <taxon>Ovalentaria</taxon>
        <taxon>Atherinomorphae</taxon>
        <taxon>Beloniformes</taxon>
        <taxon>Adrianichthyidae</taxon>
        <taxon>Oryziinae</taxon>
        <taxon>Oryzias</taxon>
    </lineage>
</organism>
<dbReference type="PANTHER" id="PTHR12183">
    <property type="entry name" value="MITOCHONDRIAL UBIQUITIN LIGASE ACTIVATOR OF NFKB 1"/>
    <property type="match status" value="1"/>
</dbReference>
<dbReference type="InterPro" id="IPR013083">
    <property type="entry name" value="Znf_RING/FYVE/PHD"/>
</dbReference>
<evidence type="ECO:0000313" key="17">
    <source>
        <dbReference type="Ensembl" id="ENSORLP00020014672.1"/>
    </source>
</evidence>
<keyword evidence="13 15" id="KW-0472">Membrane</keyword>
<keyword evidence="11 15" id="KW-1133">Transmembrane helix</keyword>
<dbReference type="Pfam" id="PF13920">
    <property type="entry name" value="zf-C3HC4_3"/>
    <property type="match status" value="1"/>
</dbReference>
<dbReference type="EC" id="2.3.2.27" evidence="3"/>
<evidence type="ECO:0000256" key="4">
    <source>
        <dbReference type="ARBA" id="ARBA00022679"/>
    </source>
</evidence>
<evidence type="ECO:0000256" key="8">
    <source>
        <dbReference type="ARBA" id="ARBA00022786"/>
    </source>
</evidence>
<dbReference type="PROSITE" id="PS50089">
    <property type="entry name" value="ZF_RING_2"/>
    <property type="match status" value="1"/>
</dbReference>
<dbReference type="GO" id="GO:0005741">
    <property type="term" value="C:mitochondrial outer membrane"/>
    <property type="evidence" value="ECO:0007669"/>
    <property type="project" value="UniProtKB-SubCell"/>
</dbReference>
<evidence type="ECO:0000256" key="3">
    <source>
        <dbReference type="ARBA" id="ARBA00012483"/>
    </source>
</evidence>
<dbReference type="Proteomes" id="UP000265180">
    <property type="component" value="Chromosome 17"/>
</dbReference>
<evidence type="ECO:0000256" key="9">
    <source>
        <dbReference type="ARBA" id="ARBA00022787"/>
    </source>
</evidence>
<evidence type="ECO:0000256" key="10">
    <source>
        <dbReference type="ARBA" id="ARBA00022833"/>
    </source>
</evidence>
<keyword evidence="10" id="KW-0862">Zinc</keyword>
<reference evidence="17" key="3">
    <citation type="submission" date="2025-08" db="UniProtKB">
        <authorList>
            <consortium name="Ensembl"/>
        </authorList>
    </citation>
    <scope>IDENTIFICATION</scope>
    <source>
        <strain evidence="17">HNI</strain>
    </source>
</reference>
<evidence type="ECO:0000256" key="7">
    <source>
        <dbReference type="ARBA" id="ARBA00022771"/>
    </source>
</evidence>
<evidence type="ECO:0000256" key="11">
    <source>
        <dbReference type="ARBA" id="ARBA00022989"/>
    </source>
</evidence>
<proteinExistence type="predicted"/>
<evidence type="ECO:0000256" key="2">
    <source>
        <dbReference type="ARBA" id="ARBA00004374"/>
    </source>
</evidence>
<sequence length="398" mass="45128">MFWGSLSRDEANSVHYGSHRCVNFFLNNYYLLLRLQGDFEGMDGFSVTFTEAVCLGTSLTLSGIFYYLHKKKKNVVDKLENAPHFTIDGKLRNLLKATPGEALQYAVIEGSVKPAGEPLRSNSHQDIVGVLQKFTLKEHRLVWSGISRTWMDTERILHKRVNVMPFSLVGLDEMAVKVLSPLHASGENTEIINEKFHQPSYSFGQLVGQYLSGEKPKGHLEIEEMLKVGTTLTGIGELILDTEGNLCLRPPSDNSEYFLSLADFETICKENCLVAFWWKVLAATSALAGAAVLFWVALRYYKHLKRRWEMEQESQEFARLLAEAARLRANDRGVPPNEANNHSFPPNECVICLTQPRDCILLECGHVCCCFVCFQSMHQQKCPICRQDIVRVLPFYQP</sequence>
<dbReference type="Gene3D" id="3.30.40.10">
    <property type="entry name" value="Zinc/RING finger domain, C3HC4 (zinc finger)"/>
    <property type="match status" value="1"/>
</dbReference>
<reference key="1">
    <citation type="journal article" date="2007" name="Nature">
        <title>The medaka draft genome and insights into vertebrate genome evolution.</title>
        <authorList>
            <person name="Kasahara M."/>
            <person name="Naruse K."/>
            <person name="Sasaki S."/>
            <person name="Nakatani Y."/>
            <person name="Qu W."/>
            <person name="Ahsan B."/>
            <person name="Yamada T."/>
            <person name="Nagayasu Y."/>
            <person name="Doi K."/>
            <person name="Kasai Y."/>
            <person name="Jindo T."/>
            <person name="Kobayashi D."/>
            <person name="Shimada A."/>
            <person name="Toyoda A."/>
            <person name="Kuroki Y."/>
            <person name="Fujiyama A."/>
            <person name="Sasaki T."/>
            <person name="Shimizu A."/>
            <person name="Asakawa S."/>
            <person name="Shimizu N."/>
            <person name="Hashimoto S."/>
            <person name="Yang J."/>
            <person name="Lee Y."/>
            <person name="Matsushima K."/>
            <person name="Sugano S."/>
            <person name="Sakaizumi M."/>
            <person name="Narita T."/>
            <person name="Ohishi K."/>
            <person name="Haga S."/>
            <person name="Ohta F."/>
            <person name="Nomoto H."/>
            <person name="Nogata K."/>
            <person name="Morishita T."/>
            <person name="Endo T."/>
            <person name="Shin-I T."/>
            <person name="Takeda H."/>
            <person name="Morishita S."/>
            <person name="Kohara Y."/>
        </authorList>
    </citation>
    <scope>NUCLEOTIDE SEQUENCE [LARGE SCALE GENOMIC DNA]</scope>
    <source>
        <strain>Hd-rR</strain>
    </source>
</reference>
<protein>
    <recommendedName>
        <fullName evidence="3">RING-type E3 ubiquitin transferase</fullName>
        <ecNumber evidence="3">2.3.2.27</ecNumber>
    </recommendedName>
</protein>
<dbReference type="GO" id="GO:0016567">
    <property type="term" value="P:protein ubiquitination"/>
    <property type="evidence" value="ECO:0007669"/>
    <property type="project" value="InterPro"/>
</dbReference>
<keyword evidence="5 15" id="KW-0812">Transmembrane</keyword>
<evidence type="ECO:0000256" key="14">
    <source>
        <dbReference type="PROSITE-ProRule" id="PRU00175"/>
    </source>
</evidence>
<dbReference type="InterPro" id="IPR001841">
    <property type="entry name" value="Znf_RING"/>
</dbReference>
<keyword evidence="7 14" id="KW-0863">Zinc-finger</keyword>
<accession>A0A3P9L268</accession>
<feature type="domain" description="RING-type" evidence="16">
    <location>
        <begin position="349"/>
        <end position="386"/>
    </location>
</feature>
<evidence type="ECO:0000313" key="18">
    <source>
        <dbReference type="Proteomes" id="UP000265180"/>
    </source>
</evidence>
<reference evidence="17 18" key="2">
    <citation type="submission" date="2017-04" db="EMBL/GenBank/DDBJ databases">
        <title>CpG methylation of centromeres and impact of large insertions on vertebrate speciation.</title>
        <authorList>
            <person name="Ichikawa K."/>
            <person name="Yoshimura J."/>
            <person name="Morishita S."/>
        </authorList>
    </citation>
    <scope>NUCLEOTIDE SEQUENCE</scope>
    <source>
        <strain evidence="17 18">HNI</strain>
    </source>
</reference>
<keyword evidence="9" id="KW-1000">Mitochondrion outer membrane</keyword>
<evidence type="ECO:0000256" key="13">
    <source>
        <dbReference type="ARBA" id="ARBA00023136"/>
    </source>
</evidence>
<keyword evidence="6" id="KW-0479">Metal-binding</keyword>
<comment type="catalytic activity">
    <reaction evidence="1">
        <text>S-ubiquitinyl-[E2 ubiquitin-conjugating enzyme]-L-cysteine + [acceptor protein]-L-lysine = [E2 ubiquitin-conjugating enzyme]-L-cysteine + N(6)-ubiquitinyl-[acceptor protein]-L-lysine.</text>
        <dbReference type="EC" id="2.3.2.27"/>
    </reaction>
</comment>
<keyword evidence="8" id="KW-0833">Ubl conjugation pathway</keyword>
<evidence type="ECO:0000256" key="15">
    <source>
        <dbReference type="SAM" id="Phobius"/>
    </source>
</evidence>
<comment type="subcellular location">
    <subcellularLocation>
        <location evidence="2">Mitochondrion outer membrane</location>
        <topology evidence="2">Multi-pass membrane protein</topology>
    </subcellularLocation>
</comment>
<dbReference type="Pfam" id="PF12483">
    <property type="entry name" value="GIDE"/>
    <property type="match status" value="1"/>
</dbReference>
<evidence type="ECO:0000256" key="5">
    <source>
        <dbReference type="ARBA" id="ARBA00022692"/>
    </source>
</evidence>
<reference evidence="17" key="4">
    <citation type="submission" date="2025-09" db="UniProtKB">
        <authorList>
            <consortium name="Ensembl"/>
        </authorList>
    </citation>
    <scope>IDENTIFICATION</scope>
    <source>
        <strain evidence="17">HNI</strain>
    </source>
</reference>
<feature type="transmembrane region" description="Helical" evidence="15">
    <location>
        <begin position="276"/>
        <end position="298"/>
    </location>
</feature>
<dbReference type="InterPro" id="IPR022170">
    <property type="entry name" value="MUL1-like"/>
</dbReference>